<sequence>MVINTEIINKKMKSKPPLKEKILLSLLAGIAFGCAVTPSQQSRVLRYFAKIWESSAKQISKEVRNLKRSDLIKKIVKTKSGEYKIELTEKGKLKAIEYNFLRKLKIKDKKWDGKWRMLIFDVPERLRSGRNALRWKIKKLGFHELQKSVFVIPFECKKEIDLVANYFDLKLYIYYGILEIAGEEINKKLKKHFGLAA</sequence>
<comment type="caution">
    <text evidence="2">The sequence shown here is derived from an EMBL/GenBank/DDBJ whole genome shotgun (WGS) entry which is preliminary data.</text>
</comment>
<dbReference type="Pfam" id="PF20803">
    <property type="entry name" value="PaaX_M"/>
    <property type="match status" value="1"/>
</dbReference>
<protein>
    <recommendedName>
        <fullName evidence="1">Transcriptional repressor PaaX-like central Cas2-like domain-containing protein</fullName>
    </recommendedName>
</protein>
<dbReference type="STRING" id="1802223.A2358_03020"/>
<feature type="domain" description="Transcriptional repressor PaaX-like central Cas2-like" evidence="1">
    <location>
        <begin position="109"/>
        <end position="180"/>
    </location>
</feature>
<dbReference type="Proteomes" id="UP000178650">
    <property type="component" value="Unassembled WGS sequence"/>
</dbReference>
<dbReference type="EMBL" id="MHPJ01000015">
    <property type="protein sequence ID" value="OGZ78747.1"/>
    <property type="molecule type" value="Genomic_DNA"/>
</dbReference>
<dbReference type="InterPro" id="IPR048846">
    <property type="entry name" value="PaaX-like_central"/>
</dbReference>
<evidence type="ECO:0000313" key="3">
    <source>
        <dbReference type="Proteomes" id="UP000178650"/>
    </source>
</evidence>
<evidence type="ECO:0000313" key="2">
    <source>
        <dbReference type="EMBL" id="OGZ78747.1"/>
    </source>
</evidence>
<accession>A0A1G2IVZ3</accession>
<evidence type="ECO:0000259" key="1">
    <source>
        <dbReference type="Pfam" id="PF20803"/>
    </source>
</evidence>
<proteinExistence type="predicted"/>
<gene>
    <name evidence="2" type="ORF">A2358_03020</name>
</gene>
<dbReference type="AlphaFoldDB" id="A0A1G2IVZ3"/>
<dbReference type="Gene3D" id="3.30.70.2650">
    <property type="match status" value="1"/>
</dbReference>
<reference evidence="2 3" key="1">
    <citation type="journal article" date="2016" name="Nat. Commun.">
        <title>Thousands of microbial genomes shed light on interconnected biogeochemical processes in an aquifer system.</title>
        <authorList>
            <person name="Anantharaman K."/>
            <person name="Brown C.T."/>
            <person name="Hug L.A."/>
            <person name="Sharon I."/>
            <person name="Castelle C.J."/>
            <person name="Probst A.J."/>
            <person name="Thomas B.C."/>
            <person name="Singh A."/>
            <person name="Wilkins M.J."/>
            <person name="Karaoz U."/>
            <person name="Brodie E.L."/>
            <person name="Williams K.H."/>
            <person name="Hubbard S.S."/>
            <person name="Banfield J.F."/>
        </authorList>
    </citation>
    <scope>NUCLEOTIDE SEQUENCE [LARGE SCALE GENOMIC DNA]</scope>
</reference>
<organism evidence="2 3">
    <name type="scientific">Candidatus Staskawiczbacteria bacterium RIFOXYB1_FULL_37_44</name>
    <dbReference type="NCBI Taxonomy" id="1802223"/>
    <lineage>
        <taxon>Bacteria</taxon>
        <taxon>Candidatus Staskawicziibacteriota</taxon>
    </lineage>
</organism>
<name>A0A1G2IVZ3_9BACT</name>